<feature type="region of interest" description="Disordered" evidence="1">
    <location>
        <begin position="1"/>
        <end position="24"/>
    </location>
</feature>
<dbReference type="AlphaFoldDB" id="A0A0N4V6X2"/>
<organism evidence="2">
    <name type="scientific">Enterobius vermicularis</name>
    <name type="common">Human pinworm</name>
    <dbReference type="NCBI Taxonomy" id="51028"/>
    <lineage>
        <taxon>Eukaryota</taxon>
        <taxon>Metazoa</taxon>
        <taxon>Ecdysozoa</taxon>
        <taxon>Nematoda</taxon>
        <taxon>Chromadorea</taxon>
        <taxon>Rhabditida</taxon>
        <taxon>Spirurina</taxon>
        <taxon>Oxyuridomorpha</taxon>
        <taxon>Oxyuroidea</taxon>
        <taxon>Oxyuridae</taxon>
        <taxon>Enterobius</taxon>
    </lineage>
</organism>
<proteinExistence type="predicted"/>
<protein>
    <submittedName>
        <fullName evidence="2">Alpha/beta hydrolase</fullName>
    </submittedName>
</protein>
<sequence>LSVVKDRETQCGGQRNNDTDRNLPPFATHLLAKFRRDADASTDKADRG</sequence>
<reference evidence="2" key="1">
    <citation type="submission" date="2017-02" db="UniProtKB">
        <authorList>
            <consortium name="WormBaseParasite"/>
        </authorList>
    </citation>
    <scope>IDENTIFICATION</scope>
</reference>
<dbReference type="WBParaSite" id="EVEC_0000602101-mRNA-1">
    <property type="protein sequence ID" value="EVEC_0000602101-mRNA-1"/>
    <property type="gene ID" value="EVEC_0000602101"/>
</dbReference>
<name>A0A0N4V6X2_ENTVE</name>
<evidence type="ECO:0000313" key="2">
    <source>
        <dbReference type="WBParaSite" id="EVEC_0000602101-mRNA-1"/>
    </source>
</evidence>
<accession>A0A0N4V6X2</accession>
<evidence type="ECO:0000256" key="1">
    <source>
        <dbReference type="SAM" id="MobiDB-lite"/>
    </source>
</evidence>